<dbReference type="PANTHER" id="PTHR13778">
    <property type="entry name" value="GLYCOSYLTRANSFERASE 8 DOMAIN-CONTAINING PROTEIN"/>
    <property type="match status" value="1"/>
</dbReference>
<evidence type="ECO:0000256" key="3">
    <source>
        <dbReference type="ARBA" id="ARBA00022723"/>
    </source>
</evidence>
<dbReference type="Gene3D" id="3.90.550.10">
    <property type="entry name" value="Spore Coat Polysaccharide Biosynthesis Protein SpsA, Chain A"/>
    <property type="match status" value="1"/>
</dbReference>
<evidence type="ECO:0000313" key="5">
    <source>
        <dbReference type="Proteomes" id="UP001597199"/>
    </source>
</evidence>
<reference evidence="5" key="1">
    <citation type="journal article" date="2019" name="Int. J. Syst. Evol. Microbiol.">
        <title>The Global Catalogue of Microorganisms (GCM) 10K type strain sequencing project: providing services to taxonomists for standard genome sequencing and annotation.</title>
        <authorList>
            <consortium name="The Broad Institute Genomics Platform"/>
            <consortium name="The Broad Institute Genome Sequencing Center for Infectious Disease"/>
            <person name="Wu L."/>
            <person name="Ma J."/>
        </authorList>
    </citation>
    <scope>NUCLEOTIDE SEQUENCE [LARGE SCALE GENOMIC DNA]</scope>
    <source>
        <strain evidence="5">CCM 9110</strain>
    </source>
</reference>
<dbReference type="RefSeq" id="WP_204118416.1">
    <property type="nucleotide sequence ID" value="NZ_BOLV01000004.1"/>
</dbReference>
<gene>
    <name evidence="4" type="ORF">ACFQ41_12245</name>
</gene>
<protein>
    <submittedName>
        <fullName evidence="4">Glycosyltransferase family 8 protein</fullName>
    </submittedName>
</protein>
<proteinExistence type="predicted"/>
<organism evidence="4 5">
    <name type="scientific">Lacticaseibacillus suilingensis</name>
    <dbReference type="NCBI Taxonomy" id="2799577"/>
    <lineage>
        <taxon>Bacteria</taxon>
        <taxon>Bacillati</taxon>
        <taxon>Bacillota</taxon>
        <taxon>Bacilli</taxon>
        <taxon>Lactobacillales</taxon>
        <taxon>Lactobacillaceae</taxon>
        <taxon>Lacticaseibacillus</taxon>
    </lineage>
</organism>
<dbReference type="Proteomes" id="UP001597199">
    <property type="component" value="Unassembled WGS sequence"/>
</dbReference>
<dbReference type="SUPFAM" id="SSF53448">
    <property type="entry name" value="Nucleotide-diphospho-sugar transferases"/>
    <property type="match status" value="1"/>
</dbReference>
<dbReference type="EMBL" id="JBHTOA010000048">
    <property type="protein sequence ID" value="MFD1400079.1"/>
    <property type="molecule type" value="Genomic_DNA"/>
</dbReference>
<dbReference type="InterPro" id="IPR029044">
    <property type="entry name" value="Nucleotide-diphossugar_trans"/>
</dbReference>
<dbReference type="InterPro" id="IPR002495">
    <property type="entry name" value="Glyco_trans_8"/>
</dbReference>
<keyword evidence="5" id="KW-1185">Reference proteome</keyword>
<evidence type="ECO:0000313" key="4">
    <source>
        <dbReference type="EMBL" id="MFD1400079.1"/>
    </source>
</evidence>
<dbReference type="Pfam" id="PF01501">
    <property type="entry name" value="Glyco_transf_8"/>
    <property type="match status" value="1"/>
</dbReference>
<keyword evidence="3" id="KW-0479">Metal-binding</keyword>
<evidence type="ECO:0000256" key="2">
    <source>
        <dbReference type="ARBA" id="ARBA00022679"/>
    </source>
</evidence>
<sequence length="315" mass="35325">MTQPITIFYAVDDHYVDPLTVSLRSLVQNADPAKQYQVIILTEHLTPAHKAQLSAQATANVSVAFQSIVARLKAQITDKGNKLRADYFTFTIYFRLFIAELYPDLDRAVYLDADTVVLADIAKLTATPLNGALLGAVIDPFMAANPETTAYTKESVGVDVAAYCNSGVLLMDLQQLRARHFAEHFLTLLNTYHFHSLAPDQDYINAIARDRLLHLDESWNVQGERPLADPQVIHYNLFDKPWHYAKVPNDQYFWQYADQMPAVAQTLRHTQQAFGPKQIAADQKHQAELIQLAVTTNAEPVTFARMAAAGKQVQL</sequence>
<dbReference type="CDD" id="cd04194">
    <property type="entry name" value="GT8_A4GalT_like"/>
    <property type="match status" value="1"/>
</dbReference>
<comment type="caution">
    <text evidence="4">The sequence shown here is derived from an EMBL/GenBank/DDBJ whole genome shotgun (WGS) entry which is preliminary data.</text>
</comment>
<accession>A0ABW4BHU7</accession>
<dbReference type="InterPro" id="IPR050748">
    <property type="entry name" value="Glycosyltrans_8_dom-fam"/>
</dbReference>
<keyword evidence="2" id="KW-0808">Transferase</keyword>
<evidence type="ECO:0000256" key="1">
    <source>
        <dbReference type="ARBA" id="ARBA00022676"/>
    </source>
</evidence>
<keyword evidence="1" id="KW-0328">Glycosyltransferase</keyword>
<dbReference type="PANTHER" id="PTHR13778:SF47">
    <property type="entry name" value="LIPOPOLYSACCHARIDE 1,3-GALACTOSYLTRANSFERASE"/>
    <property type="match status" value="1"/>
</dbReference>
<name>A0ABW4BHU7_9LACO</name>